<evidence type="ECO:0000259" key="3">
    <source>
        <dbReference type="PROSITE" id="PS51186"/>
    </source>
</evidence>
<dbReference type="SUPFAM" id="SSF55729">
    <property type="entry name" value="Acyl-CoA N-acyltransferases (Nat)"/>
    <property type="match status" value="1"/>
</dbReference>
<dbReference type="PANTHER" id="PTHR43877">
    <property type="entry name" value="AMINOALKYLPHOSPHONATE N-ACETYLTRANSFERASE-RELATED-RELATED"/>
    <property type="match status" value="1"/>
</dbReference>
<dbReference type="InterPro" id="IPR050832">
    <property type="entry name" value="Bact_Acetyltransf"/>
</dbReference>
<proteinExistence type="predicted"/>
<keyword evidence="5" id="KW-1185">Reference proteome</keyword>
<name>A0ABP4E766_9ACTN</name>
<dbReference type="RefSeq" id="WP_343992116.1">
    <property type="nucleotide sequence ID" value="NZ_BAAALG010000003.1"/>
</dbReference>
<feature type="domain" description="N-acetyltransferase" evidence="3">
    <location>
        <begin position="6"/>
        <end position="167"/>
    </location>
</feature>
<reference evidence="5" key="1">
    <citation type="journal article" date="2019" name="Int. J. Syst. Evol. Microbiol.">
        <title>The Global Catalogue of Microorganisms (GCM) 10K type strain sequencing project: providing services to taxonomists for standard genome sequencing and annotation.</title>
        <authorList>
            <consortium name="The Broad Institute Genomics Platform"/>
            <consortium name="The Broad Institute Genome Sequencing Center for Infectious Disease"/>
            <person name="Wu L."/>
            <person name="Ma J."/>
        </authorList>
    </citation>
    <scope>NUCLEOTIDE SEQUENCE [LARGE SCALE GENOMIC DNA]</scope>
    <source>
        <strain evidence="5">JCM 13008</strain>
    </source>
</reference>
<dbReference type="CDD" id="cd04301">
    <property type="entry name" value="NAT_SF"/>
    <property type="match status" value="1"/>
</dbReference>
<dbReference type="Gene3D" id="3.40.630.30">
    <property type="match status" value="1"/>
</dbReference>
<keyword evidence="1" id="KW-0808">Transferase</keyword>
<protein>
    <recommendedName>
        <fullName evidence="3">N-acetyltransferase domain-containing protein</fullName>
    </recommendedName>
</protein>
<evidence type="ECO:0000256" key="2">
    <source>
        <dbReference type="ARBA" id="ARBA00023315"/>
    </source>
</evidence>
<gene>
    <name evidence="4" type="ORF">GCM10009668_10790</name>
</gene>
<dbReference type="Pfam" id="PF00583">
    <property type="entry name" value="Acetyltransf_1"/>
    <property type="match status" value="1"/>
</dbReference>
<evidence type="ECO:0000313" key="5">
    <source>
        <dbReference type="Proteomes" id="UP001501581"/>
    </source>
</evidence>
<dbReference type="InterPro" id="IPR000182">
    <property type="entry name" value="GNAT_dom"/>
</dbReference>
<accession>A0ABP4E766</accession>
<organism evidence="4 5">
    <name type="scientific">Nocardioides dubius</name>
    <dbReference type="NCBI Taxonomy" id="317019"/>
    <lineage>
        <taxon>Bacteria</taxon>
        <taxon>Bacillati</taxon>
        <taxon>Actinomycetota</taxon>
        <taxon>Actinomycetes</taxon>
        <taxon>Propionibacteriales</taxon>
        <taxon>Nocardioidaceae</taxon>
        <taxon>Nocardioides</taxon>
    </lineage>
</organism>
<dbReference type="InterPro" id="IPR016181">
    <property type="entry name" value="Acyl_CoA_acyltransferase"/>
</dbReference>
<dbReference type="Proteomes" id="UP001501581">
    <property type="component" value="Unassembled WGS sequence"/>
</dbReference>
<dbReference type="PROSITE" id="PS51186">
    <property type="entry name" value="GNAT"/>
    <property type="match status" value="1"/>
</dbReference>
<evidence type="ECO:0000256" key="1">
    <source>
        <dbReference type="ARBA" id="ARBA00022679"/>
    </source>
</evidence>
<evidence type="ECO:0000313" key="4">
    <source>
        <dbReference type="EMBL" id="GAA1096182.1"/>
    </source>
</evidence>
<dbReference type="EMBL" id="BAAALG010000003">
    <property type="protein sequence ID" value="GAA1096182.1"/>
    <property type="molecule type" value="Genomic_DNA"/>
</dbReference>
<keyword evidence="2" id="KW-0012">Acyltransferase</keyword>
<comment type="caution">
    <text evidence="4">The sequence shown here is derived from an EMBL/GenBank/DDBJ whole genome shotgun (WGS) entry which is preliminary data.</text>
</comment>
<sequence length="184" mass="19937">MSRTAVLLRDAVVDDAEALATLWADQVQRSMSPVDDLRLLIKQVATVESDRIVVATFDGVFAGAVFLRVEQRSPLEQELAVNVLFPSVVPALRRHGVGRALVDAGVQWAETRGITQIRAASTSNSRLAHRFLARFGLSPLAVQRVGATHVVRAKVSAGRMPAGKPMPRSVGAVLAQRRRQREGA</sequence>